<feature type="compositionally biased region" description="Polar residues" evidence="14">
    <location>
        <begin position="444"/>
        <end position="459"/>
    </location>
</feature>
<dbReference type="GO" id="GO:0003676">
    <property type="term" value="F:nucleic acid binding"/>
    <property type="evidence" value="ECO:0007669"/>
    <property type="project" value="InterPro"/>
</dbReference>
<dbReference type="NCBIfam" id="TIGR00594">
    <property type="entry name" value="polc"/>
    <property type="match status" value="1"/>
</dbReference>
<dbReference type="GO" id="GO:0009432">
    <property type="term" value="P:SOS response"/>
    <property type="evidence" value="ECO:0007669"/>
    <property type="project" value="UniProtKB-ARBA"/>
</dbReference>
<evidence type="ECO:0000256" key="11">
    <source>
        <dbReference type="ARBA" id="ARBA00023204"/>
    </source>
</evidence>
<evidence type="ECO:0000256" key="10">
    <source>
        <dbReference type="ARBA" id="ARBA00022932"/>
    </source>
</evidence>
<keyword evidence="7 13" id="KW-0548">Nucleotidyltransferase</keyword>
<dbReference type="Pfam" id="PF17657">
    <property type="entry name" value="DNA_pol3_finger"/>
    <property type="match status" value="1"/>
</dbReference>
<keyword evidence="11 13" id="KW-0234">DNA repair</keyword>
<accession>A0A0S2TCQ5</accession>
<dbReference type="Pfam" id="PF02811">
    <property type="entry name" value="PHP"/>
    <property type="match status" value="1"/>
</dbReference>
<dbReference type="InterPro" id="IPR004013">
    <property type="entry name" value="PHP_dom"/>
</dbReference>
<dbReference type="SUPFAM" id="SSF89550">
    <property type="entry name" value="PHP domain-like"/>
    <property type="match status" value="1"/>
</dbReference>
<dbReference type="GO" id="GO:0003887">
    <property type="term" value="F:DNA-directed DNA polymerase activity"/>
    <property type="evidence" value="ECO:0007669"/>
    <property type="project" value="UniProtKB-UniRule"/>
</dbReference>
<evidence type="ECO:0000256" key="7">
    <source>
        <dbReference type="ARBA" id="ARBA00022695"/>
    </source>
</evidence>
<evidence type="ECO:0000259" key="15">
    <source>
        <dbReference type="SMART" id="SM00481"/>
    </source>
</evidence>
<dbReference type="GO" id="GO:0005737">
    <property type="term" value="C:cytoplasm"/>
    <property type="evidence" value="ECO:0007669"/>
    <property type="project" value="UniProtKB-SubCell"/>
</dbReference>
<feature type="compositionally biased region" description="Low complexity" evidence="14">
    <location>
        <begin position="468"/>
        <end position="481"/>
    </location>
</feature>
<dbReference type="InterPro" id="IPR004805">
    <property type="entry name" value="DnaE2/DnaE/PolC"/>
</dbReference>
<evidence type="ECO:0000256" key="12">
    <source>
        <dbReference type="ARBA" id="ARBA00049244"/>
    </source>
</evidence>
<dbReference type="EC" id="2.7.7.7" evidence="3 13"/>
<keyword evidence="8 13" id="KW-0235">DNA replication</keyword>
<keyword evidence="6 13" id="KW-0808">Transferase</keyword>
<dbReference type="Pfam" id="PF07733">
    <property type="entry name" value="DNA_pol3_alpha"/>
    <property type="match status" value="2"/>
</dbReference>
<evidence type="ECO:0000256" key="2">
    <source>
        <dbReference type="ARBA" id="ARBA00007391"/>
    </source>
</evidence>
<dbReference type="PANTHER" id="PTHR32294:SF4">
    <property type="entry name" value="ERROR-PRONE DNA POLYMERASE"/>
    <property type="match status" value="1"/>
</dbReference>
<comment type="similarity">
    <text evidence="2 13">Belongs to the DNA polymerase type-C family. DnaE2 subfamily.</text>
</comment>
<dbReference type="Gene3D" id="1.10.150.870">
    <property type="match status" value="1"/>
</dbReference>
<feature type="domain" description="Polymerase/histidinol phosphatase N-terminal" evidence="15">
    <location>
        <begin position="5"/>
        <end position="72"/>
    </location>
</feature>
<dbReference type="PANTHER" id="PTHR32294">
    <property type="entry name" value="DNA POLYMERASE III SUBUNIT ALPHA"/>
    <property type="match status" value="1"/>
</dbReference>
<evidence type="ECO:0000313" key="16">
    <source>
        <dbReference type="EMBL" id="ALP52899.1"/>
    </source>
</evidence>
<dbReference type="GO" id="GO:0006260">
    <property type="term" value="P:DNA replication"/>
    <property type="evidence" value="ECO:0007669"/>
    <property type="project" value="UniProtKB-KW"/>
</dbReference>
<evidence type="ECO:0000256" key="3">
    <source>
        <dbReference type="ARBA" id="ARBA00012417"/>
    </source>
</evidence>
<evidence type="ECO:0000256" key="13">
    <source>
        <dbReference type="HAMAP-Rule" id="MF_01902"/>
    </source>
</evidence>
<evidence type="ECO:0000256" key="14">
    <source>
        <dbReference type="SAM" id="MobiDB-lite"/>
    </source>
</evidence>
<dbReference type="InterPro" id="IPR011708">
    <property type="entry name" value="DNA_pol3_alpha_NTPase_dom"/>
</dbReference>
<feature type="region of interest" description="Disordered" evidence="14">
    <location>
        <begin position="436"/>
        <end position="487"/>
    </location>
</feature>
<dbReference type="InterPro" id="IPR016195">
    <property type="entry name" value="Pol/histidinol_Pase-like"/>
</dbReference>
<dbReference type="Pfam" id="PF14579">
    <property type="entry name" value="HHH_6"/>
    <property type="match status" value="1"/>
</dbReference>
<dbReference type="KEGG" id="tee:Tel_06865"/>
<dbReference type="InterPro" id="IPR023073">
    <property type="entry name" value="DnaE2"/>
</dbReference>
<dbReference type="FunFam" id="1.10.150.870:FF:000002">
    <property type="entry name" value="Error-prone DNA polymerase"/>
    <property type="match status" value="1"/>
</dbReference>
<dbReference type="CDD" id="cd04485">
    <property type="entry name" value="DnaE_OBF"/>
    <property type="match status" value="1"/>
</dbReference>
<dbReference type="EMBL" id="CP013099">
    <property type="protein sequence ID" value="ALP52899.1"/>
    <property type="molecule type" value="Genomic_DNA"/>
</dbReference>
<evidence type="ECO:0000256" key="9">
    <source>
        <dbReference type="ARBA" id="ARBA00022763"/>
    </source>
</evidence>
<comment type="catalytic activity">
    <reaction evidence="12 13">
        <text>DNA(n) + a 2'-deoxyribonucleoside 5'-triphosphate = DNA(n+1) + diphosphate</text>
        <dbReference type="Rhea" id="RHEA:22508"/>
        <dbReference type="Rhea" id="RHEA-COMP:17339"/>
        <dbReference type="Rhea" id="RHEA-COMP:17340"/>
        <dbReference type="ChEBI" id="CHEBI:33019"/>
        <dbReference type="ChEBI" id="CHEBI:61560"/>
        <dbReference type="ChEBI" id="CHEBI:173112"/>
        <dbReference type="EC" id="2.7.7.7"/>
    </reaction>
</comment>
<sequence length="1083" mass="120383">MHDYAELHCISNFTFLRGASHPEELVARAARLGYRALALTDECSLAGGVRAHVAAKQHDLQLLIGSRLQLDDGLRLVLLATDRRAYGRLSSLISLARRGAAKGRYHLTRTQLAQHDLDGCLALWLPGTNDDELPFLRELFPERLWIAAALLLRGNDRQQLQRLQTLGERYGVPLCAVGNVEMHSRGRRVLHDTLTAIRLNTPLPQLGKQLAPNGEHHLRSYERLLQLYPAELLQETVRIAARCCFSLDELRYEYPHELVPPGYTPAQWLREQVEKGAVRRWPAGVPEKVLKAIEHELQLVAELNYEPYFLTVYDIVRFARSRNILCQGRGSSANSAICYCLGITEVDPARMNLLFERFISKERNEPPDIDVDFEHERREEVIQYIYQKYGRDRAALAATVISYRPRSAIRDVGKALGFSPVQVERLATSSQWWDGQTPARISHHSPTANANPSDLTGRSHSSRLDVVSTTPAPSSAPSTPSNQRLGALATNSGEKCGLDPECLREMGFAPDSPFIQRLTVLVQLLLGFPRHLSQHVGGFVISAGPLTELVPIENAAMAERTVIQWEKDDLEALGLLKVDVLALGMLSAIRKALNYIGDYQGRTLTMAHIPAEDPAVYDMIGRADTMGVFQIESRAQMSMLPRLRPRNYYDLVIQIAIVRPGPIQGDMVHPYLMRRSGRAPVSYPSAAVKSVLARTLGVPIFQEQVMQIAMVAAGFTAGEADQLRRAMAAWKRKGGLEPFEEKLLAGMRARGYSDAFAQQIFNQIRGFGDYGFPESHSASFALLAYVSSWLKRYHPAAFCCALLNSQPMGFYAPTQLVQDARRHGVEVRPVDVRHSAIDCSLEYENDAERPALRLGLRMVKGLADEAMQKLVEVRAQQSFASVDDLAKRARLSRVDLEALAAADALRGLAGDRHRAQWQVSGIEAPLPLFTHAAQPEPMVMLPKPGEGQNIIADYASNGLSLRRHPLALLRPRLNQRRVRSATELWSLRNGAVARVAGLVIGRQRPGSAAGVIFVTLEDETGQANVVVWSKVAQAQRRALLQSQLLEVTGTVQQEEGVLHLVAGRLTDLSEWLGGLHTQSRDFH</sequence>
<evidence type="ECO:0000313" key="17">
    <source>
        <dbReference type="Proteomes" id="UP000055136"/>
    </source>
</evidence>
<keyword evidence="9 13" id="KW-0227">DNA damage</keyword>
<keyword evidence="17" id="KW-1185">Reference proteome</keyword>
<comment type="function">
    <text evidence="13">DNA polymerase involved in damage-induced mutagenesis and translesion synthesis (TLS). It is not the major replicative DNA polymerase.</text>
</comment>
<dbReference type="InterPro" id="IPR004365">
    <property type="entry name" value="NA-bd_OB_tRNA"/>
</dbReference>
<proteinExistence type="inferred from homology"/>
<evidence type="ECO:0000256" key="4">
    <source>
        <dbReference type="ARBA" id="ARBA00017273"/>
    </source>
</evidence>
<dbReference type="Gene3D" id="3.20.20.140">
    <property type="entry name" value="Metal-dependent hydrolases"/>
    <property type="match status" value="1"/>
</dbReference>
<evidence type="ECO:0000256" key="8">
    <source>
        <dbReference type="ARBA" id="ARBA00022705"/>
    </source>
</evidence>
<dbReference type="InterPro" id="IPR003141">
    <property type="entry name" value="Pol/His_phosphatase_N"/>
</dbReference>
<evidence type="ECO:0000256" key="6">
    <source>
        <dbReference type="ARBA" id="ARBA00022679"/>
    </source>
</evidence>
<dbReference type="CDD" id="cd07434">
    <property type="entry name" value="PHP_PolIIIA_DnaE2"/>
    <property type="match status" value="1"/>
</dbReference>
<dbReference type="InterPro" id="IPR029460">
    <property type="entry name" value="DNAPol_HHH"/>
</dbReference>
<dbReference type="STRING" id="1748243.Tel_06865"/>
<dbReference type="GO" id="GO:0006281">
    <property type="term" value="P:DNA repair"/>
    <property type="evidence" value="ECO:0007669"/>
    <property type="project" value="UniProtKB-UniRule"/>
</dbReference>
<name>A0A0S2TCQ5_9GAMM</name>
<keyword evidence="10 13" id="KW-0239">DNA-directed DNA polymerase</keyword>
<organism evidence="16 17">
    <name type="scientific">Candidatus Tenderia electrophaga</name>
    <dbReference type="NCBI Taxonomy" id="1748243"/>
    <lineage>
        <taxon>Bacteria</taxon>
        <taxon>Pseudomonadati</taxon>
        <taxon>Pseudomonadota</taxon>
        <taxon>Gammaproteobacteria</taxon>
        <taxon>Candidatus Tenderiales</taxon>
        <taxon>Candidatus Tenderiaceae</taxon>
        <taxon>Candidatus Tenderia</taxon>
    </lineage>
</organism>
<dbReference type="HAMAP" id="MF_01902">
    <property type="entry name" value="DNApol_error_prone"/>
    <property type="match status" value="1"/>
</dbReference>
<gene>
    <name evidence="13" type="primary">dnaE2</name>
    <name evidence="16" type="ORF">Tel_06865</name>
</gene>
<dbReference type="AlphaFoldDB" id="A0A0S2TCQ5"/>
<protein>
    <recommendedName>
        <fullName evidence="4 13">Error-prone DNA polymerase</fullName>
        <ecNumber evidence="3 13">2.7.7.7</ecNumber>
    </recommendedName>
</protein>
<dbReference type="InterPro" id="IPR040982">
    <property type="entry name" value="DNA_pol3_finger"/>
</dbReference>
<keyword evidence="5 13" id="KW-0963">Cytoplasm</keyword>
<comment type="subcellular location">
    <subcellularLocation>
        <location evidence="1 13">Cytoplasm</location>
    </subcellularLocation>
</comment>
<evidence type="ECO:0000256" key="1">
    <source>
        <dbReference type="ARBA" id="ARBA00004496"/>
    </source>
</evidence>
<dbReference type="SMART" id="SM00481">
    <property type="entry name" value="POLIIIAc"/>
    <property type="match status" value="1"/>
</dbReference>
<reference evidence="16" key="1">
    <citation type="submission" date="2015-10" db="EMBL/GenBank/DDBJ databases">
        <title>Description of Candidatus Tenderia electrophaga gen. nov, sp. nov., an Uncultivated Electroautotroph from a Biocathode Enrichment.</title>
        <authorList>
            <person name="Eddie B.J."/>
            <person name="Malanoski A.P."/>
            <person name="Wang Z."/>
            <person name="Hall R.J."/>
            <person name="Oh S.D."/>
            <person name="Heiner C."/>
            <person name="Lin B."/>
            <person name="Strycharz-Glaven S.M."/>
        </authorList>
    </citation>
    <scope>NUCLEOTIDE SEQUENCE [LARGE SCALE GENOMIC DNA]</scope>
    <source>
        <strain evidence="16">NRL1</strain>
    </source>
</reference>
<dbReference type="GO" id="GO:0008408">
    <property type="term" value="F:3'-5' exonuclease activity"/>
    <property type="evidence" value="ECO:0007669"/>
    <property type="project" value="InterPro"/>
</dbReference>
<dbReference type="Proteomes" id="UP000055136">
    <property type="component" value="Chromosome"/>
</dbReference>
<evidence type="ECO:0000256" key="5">
    <source>
        <dbReference type="ARBA" id="ARBA00022490"/>
    </source>
</evidence>
<dbReference type="Pfam" id="PF01336">
    <property type="entry name" value="tRNA_anti-codon"/>
    <property type="match status" value="1"/>
</dbReference>